<evidence type="ECO:0000256" key="7">
    <source>
        <dbReference type="SAM" id="Phobius"/>
    </source>
</evidence>
<dbReference type="OrthoDB" id="2360475at2"/>
<name>A0A494YSQ1_9BACI</name>
<dbReference type="GO" id="GO:0005886">
    <property type="term" value="C:plasma membrane"/>
    <property type="evidence" value="ECO:0007669"/>
    <property type="project" value="UniProtKB-SubCell"/>
</dbReference>
<dbReference type="PANTHER" id="PTHR32309">
    <property type="entry name" value="TYROSINE-PROTEIN KINASE"/>
    <property type="match status" value="1"/>
</dbReference>
<dbReference type="InterPro" id="IPR032807">
    <property type="entry name" value="GNVR"/>
</dbReference>
<keyword evidence="11" id="KW-1185">Reference proteome</keyword>
<sequence>MEESISLKEIFEVIKKRFLLIIGLAIGAAFIAAIISYFLLTPEYENSSQFLVNQSNPDPEQQVTQTELRTNIELINTYNVIIRSPRILDEVANELNLDMSSGQLAQKINVSSAENSQVVTVTATDADPVLATDLANTTVEVFQKEIPELMNVNNVNVLSEAVLSENPSPVAPNPLLNIAIAIVLGVMVGVGLAFLLEYLDNTIKTEEDVEKKLEVPVLGVIPIIDEKDIRVSKNQEVAGRMKRSGI</sequence>
<evidence type="ECO:0000259" key="9">
    <source>
        <dbReference type="Pfam" id="PF13807"/>
    </source>
</evidence>
<dbReference type="Pfam" id="PF02706">
    <property type="entry name" value="Wzz"/>
    <property type="match status" value="1"/>
</dbReference>
<proteinExistence type="inferred from homology"/>
<keyword evidence="4 7" id="KW-0812">Transmembrane</keyword>
<protein>
    <submittedName>
        <fullName evidence="10">Capsular biosynthesis protein</fullName>
    </submittedName>
</protein>
<dbReference type="InterPro" id="IPR027417">
    <property type="entry name" value="P-loop_NTPase"/>
</dbReference>
<evidence type="ECO:0000256" key="2">
    <source>
        <dbReference type="ARBA" id="ARBA00006683"/>
    </source>
</evidence>
<dbReference type="AlphaFoldDB" id="A0A494YSQ1"/>
<accession>A0A494YSQ1</accession>
<dbReference type="InterPro" id="IPR050445">
    <property type="entry name" value="Bact_polysacc_biosynth/exp"/>
</dbReference>
<dbReference type="EMBL" id="RBZO01000037">
    <property type="protein sequence ID" value="RKQ12974.1"/>
    <property type="molecule type" value="Genomic_DNA"/>
</dbReference>
<evidence type="ECO:0000313" key="10">
    <source>
        <dbReference type="EMBL" id="RKQ12974.1"/>
    </source>
</evidence>
<feature type="domain" description="Tyrosine-protein kinase G-rich" evidence="9">
    <location>
        <begin position="143"/>
        <end position="195"/>
    </location>
</feature>
<evidence type="ECO:0000256" key="4">
    <source>
        <dbReference type="ARBA" id="ARBA00022692"/>
    </source>
</evidence>
<dbReference type="PANTHER" id="PTHR32309:SF13">
    <property type="entry name" value="FERRIC ENTEROBACTIN TRANSPORT PROTEIN FEPE"/>
    <property type="match status" value="1"/>
</dbReference>
<dbReference type="GO" id="GO:0004713">
    <property type="term" value="F:protein tyrosine kinase activity"/>
    <property type="evidence" value="ECO:0007669"/>
    <property type="project" value="TreeGrafter"/>
</dbReference>
<evidence type="ECO:0000256" key="5">
    <source>
        <dbReference type="ARBA" id="ARBA00022989"/>
    </source>
</evidence>
<keyword evidence="3" id="KW-1003">Cell membrane</keyword>
<feature type="domain" description="Polysaccharide chain length determinant N-terminal" evidence="8">
    <location>
        <begin position="3"/>
        <end position="95"/>
    </location>
</feature>
<comment type="caution">
    <text evidence="10">The sequence shown here is derived from an EMBL/GenBank/DDBJ whole genome shotgun (WGS) entry which is preliminary data.</text>
</comment>
<dbReference type="Gene3D" id="3.40.50.300">
    <property type="entry name" value="P-loop containing nucleotide triphosphate hydrolases"/>
    <property type="match status" value="1"/>
</dbReference>
<feature type="transmembrane region" description="Helical" evidence="7">
    <location>
        <begin position="18"/>
        <end position="40"/>
    </location>
</feature>
<dbReference type="Proteomes" id="UP000281813">
    <property type="component" value="Unassembled WGS sequence"/>
</dbReference>
<keyword evidence="5 7" id="KW-1133">Transmembrane helix</keyword>
<evidence type="ECO:0000256" key="3">
    <source>
        <dbReference type="ARBA" id="ARBA00022475"/>
    </source>
</evidence>
<evidence type="ECO:0000256" key="6">
    <source>
        <dbReference type="ARBA" id="ARBA00023136"/>
    </source>
</evidence>
<evidence type="ECO:0000256" key="1">
    <source>
        <dbReference type="ARBA" id="ARBA00004651"/>
    </source>
</evidence>
<dbReference type="InterPro" id="IPR003856">
    <property type="entry name" value="LPS_length_determ_N"/>
</dbReference>
<dbReference type="RefSeq" id="WP_121134105.1">
    <property type="nucleotide sequence ID" value="NZ_JBHUFK010000040.1"/>
</dbReference>
<comment type="similarity">
    <text evidence="2">Belongs to the CpsC/CapA family.</text>
</comment>
<gene>
    <name evidence="10" type="ORF">D8M05_17425</name>
</gene>
<dbReference type="Pfam" id="PF13807">
    <property type="entry name" value="GNVR"/>
    <property type="match status" value="1"/>
</dbReference>
<feature type="transmembrane region" description="Helical" evidence="7">
    <location>
        <begin position="175"/>
        <end position="196"/>
    </location>
</feature>
<evidence type="ECO:0000259" key="8">
    <source>
        <dbReference type="Pfam" id="PF02706"/>
    </source>
</evidence>
<organism evidence="10 11">
    <name type="scientific">Oceanobacillus bengalensis</name>
    <dbReference type="NCBI Taxonomy" id="1435466"/>
    <lineage>
        <taxon>Bacteria</taxon>
        <taxon>Bacillati</taxon>
        <taxon>Bacillota</taxon>
        <taxon>Bacilli</taxon>
        <taxon>Bacillales</taxon>
        <taxon>Bacillaceae</taxon>
        <taxon>Oceanobacillus</taxon>
    </lineage>
</organism>
<comment type="subcellular location">
    <subcellularLocation>
        <location evidence="1">Cell membrane</location>
        <topology evidence="1">Multi-pass membrane protein</topology>
    </subcellularLocation>
</comment>
<evidence type="ECO:0000313" key="11">
    <source>
        <dbReference type="Proteomes" id="UP000281813"/>
    </source>
</evidence>
<reference evidence="10 11" key="1">
    <citation type="journal article" date="2015" name="Antonie Van Leeuwenhoek">
        <title>Oceanobacillus bengalensis sp. nov., a bacterium isolated from seawater of the Bay of Bengal.</title>
        <authorList>
            <person name="Yongchang O."/>
            <person name="Xiang W."/>
            <person name="Wang G."/>
        </authorList>
    </citation>
    <scope>NUCLEOTIDE SEQUENCE [LARGE SCALE GENOMIC DNA]</scope>
    <source>
        <strain evidence="10 11">MCCC 1K00260</strain>
    </source>
</reference>
<keyword evidence="6 7" id="KW-0472">Membrane</keyword>